<evidence type="ECO:0000256" key="5">
    <source>
        <dbReference type="ARBA" id="ARBA00023034"/>
    </source>
</evidence>
<dbReference type="Pfam" id="PF03567">
    <property type="entry name" value="Sulfotransfer_2"/>
    <property type="match status" value="1"/>
</dbReference>
<dbReference type="GO" id="GO:0016020">
    <property type="term" value="C:membrane"/>
    <property type="evidence" value="ECO:0007669"/>
    <property type="project" value="InterPro"/>
</dbReference>
<keyword evidence="2" id="KW-0808">Transferase</keyword>
<dbReference type="GO" id="GO:0008146">
    <property type="term" value="F:sulfotransferase activity"/>
    <property type="evidence" value="ECO:0007669"/>
    <property type="project" value="InterPro"/>
</dbReference>
<evidence type="ECO:0000256" key="4">
    <source>
        <dbReference type="ARBA" id="ARBA00022989"/>
    </source>
</evidence>
<dbReference type="PANTHER" id="PTHR12137:SF54">
    <property type="entry name" value="CARBOHYDRATE SULFOTRANSFERASE"/>
    <property type="match status" value="1"/>
</dbReference>
<evidence type="ECO:0000256" key="1">
    <source>
        <dbReference type="ARBA" id="ARBA00004323"/>
    </source>
</evidence>
<dbReference type="PANTHER" id="PTHR12137">
    <property type="entry name" value="CARBOHYDRATE SULFOTRANSFERASE"/>
    <property type="match status" value="1"/>
</dbReference>
<keyword evidence="7" id="KW-0325">Glycoprotein</keyword>
<reference evidence="8 9" key="1">
    <citation type="submission" date="2020-07" db="EMBL/GenBank/DDBJ databases">
        <title>Sequencing the genomes of 1000 actinobacteria strains.</title>
        <authorList>
            <person name="Klenk H.-P."/>
        </authorList>
    </citation>
    <scope>NUCLEOTIDE SEQUENCE [LARGE SCALE GENOMIC DNA]</scope>
    <source>
        <strain evidence="8 9">DSM 103833</strain>
    </source>
</reference>
<dbReference type="AlphaFoldDB" id="A0A853C0Q4"/>
<evidence type="ECO:0000256" key="2">
    <source>
        <dbReference type="ARBA" id="ARBA00022679"/>
    </source>
</evidence>
<dbReference type="EMBL" id="JACCFP010000001">
    <property type="protein sequence ID" value="NYJ00771.1"/>
    <property type="molecule type" value="Genomic_DNA"/>
</dbReference>
<dbReference type="InterPro" id="IPR005331">
    <property type="entry name" value="Sulfotransferase"/>
</dbReference>
<comment type="caution">
    <text evidence="8">The sequence shown here is derived from an EMBL/GenBank/DDBJ whole genome shotgun (WGS) entry which is preliminary data.</text>
</comment>
<keyword evidence="3" id="KW-0812">Transmembrane</keyword>
<name>A0A853C0Q4_9ACTN</name>
<evidence type="ECO:0000256" key="3">
    <source>
        <dbReference type="ARBA" id="ARBA00022692"/>
    </source>
</evidence>
<keyword evidence="4" id="KW-1133">Transmembrane helix</keyword>
<keyword evidence="6" id="KW-0472">Membrane</keyword>
<gene>
    <name evidence="8" type="ORF">HNR19_001469</name>
</gene>
<dbReference type="GO" id="GO:0016051">
    <property type="term" value="P:carbohydrate biosynthetic process"/>
    <property type="evidence" value="ECO:0007669"/>
    <property type="project" value="InterPro"/>
</dbReference>
<proteinExistence type="predicted"/>
<keyword evidence="9" id="KW-1185">Reference proteome</keyword>
<dbReference type="Proteomes" id="UP000530424">
    <property type="component" value="Unassembled WGS sequence"/>
</dbReference>
<keyword evidence="5" id="KW-0333">Golgi apparatus</keyword>
<evidence type="ECO:0000256" key="6">
    <source>
        <dbReference type="ARBA" id="ARBA00023136"/>
    </source>
</evidence>
<comment type="subcellular location">
    <subcellularLocation>
        <location evidence="1">Golgi apparatus membrane</location>
        <topology evidence="1">Single-pass type II membrane protein</topology>
    </subcellularLocation>
</comment>
<organism evidence="8 9">
    <name type="scientific">Nocardioides thalensis</name>
    <dbReference type="NCBI Taxonomy" id="1914755"/>
    <lineage>
        <taxon>Bacteria</taxon>
        <taxon>Bacillati</taxon>
        <taxon>Actinomycetota</taxon>
        <taxon>Actinomycetes</taxon>
        <taxon>Propionibacteriales</taxon>
        <taxon>Nocardioidaceae</taxon>
        <taxon>Nocardioides</taxon>
    </lineage>
</organism>
<accession>A0A853C0Q4</accession>
<protein>
    <recommendedName>
        <fullName evidence="10">Sulfotransferase family protein</fullName>
    </recommendedName>
</protein>
<sequence>MLRSQLPPRRGHAFVLPEMKTLYVSTPKAACTTLKWIFAELGGEDLARLGPPAGKSHGSRIHHRGQWQRVPAPHDLSDEELADIDPANGWHVFAVVRHPASRLWSSWQQKVLLGTPAILEKTPRHLIPDPPASSADIRAAFRAFALGLAAGECDALLDDPHFTPQQRLLRPRRVPFSRIYTMDEMDSVLADLGERARQHGLGALPTPGSHNSTPLKPLRSVFTPEVCAAVDEVYGADRRLWFAASDPVPRAGTDPDWPDEQIALVRRAMGRESRSRFTADG</sequence>
<dbReference type="RefSeq" id="WP_179667316.1">
    <property type="nucleotide sequence ID" value="NZ_JACCFP010000001.1"/>
</dbReference>
<evidence type="ECO:0000313" key="8">
    <source>
        <dbReference type="EMBL" id="NYJ00771.1"/>
    </source>
</evidence>
<evidence type="ECO:0000313" key="9">
    <source>
        <dbReference type="Proteomes" id="UP000530424"/>
    </source>
</evidence>
<dbReference type="InterPro" id="IPR018011">
    <property type="entry name" value="Carb_sulfotrans_8-10"/>
</dbReference>
<evidence type="ECO:0000256" key="7">
    <source>
        <dbReference type="ARBA" id="ARBA00023180"/>
    </source>
</evidence>
<evidence type="ECO:0008006" key="10">
    <source>
        <dbReference type="Google" id="ProtNLM"/>
    </source>
</evidence>